<feature type="transmembrane region" description="Helical" evidence="1">
    <location>
        <begin position="7"/>
        <end position="31"/>
    </location>
</feature>
<proteinExistence type="predicted"/>
<feature type="transmembrane region" description="Helical" evidence="1">
    <location>
        <begin position="61"/>
        <end position="86"/>
    </location>
</feature>
<keyword evidence="1" id="KW-0812">Transmembrane</keyword>
<dbReference type="SUPFAM" id="SSF56219">
    <property type="entry name" value="DNase I-like"/>
    <property type="match status" value="1"/>
</dbReference>
<dbReference type="Gene3D" id="3.60.10.10">
    <property type="entry name" value="Endonuclease/exonuclease/phosphatase"/>
    <property type="match status" value="1"/>
</dbReference>
<name>A0A9J7AXR7_9PROT</name>
<evidence type="ECO:0000256" key="1">
    <source>
        <dbReference type="SAM" id="Phobius"/>
    </source>
</evidence>
<keyword evidence="1" id="KW-0472">Membrane</keyword>
<reference evidence="3" key="1">
    <citation type="submission" date="2022-08" db="EMBL/GenBank/DDBJ databases">
        <title>Nisaea acidiphila sp. nov., isolated from a marine algal debris and emended description of the genus Nisaea Urios et al. 2008.</title>
        <authorList>
            <person name="Kwon K."/>
        </authorList>
    </citation>
    <scope>NUCLEOTIDE SEQUENCE</scope>
    <source>
        <strain evidence="3">MEBiC11861</strain>
    </source>
</reference>
<keyword evidence="3" id="KW-0255">Endonuclease</keyword>
<organism evidence="3 4">
    <name type="scientific">Nisaea acidiphila</name>
    <dbReference type="NCBI Taxonomy" id="1862145"/>
    <lineage>
        <taxon>Bacteria</taxon>
        <taxon>Pseudomonadati</taxon>
        <taxon>Pseudomonadota</taxon>
        <taxon>Alphaproteobacteria</taxon>
        <taxon>Rhodospirillales</taxon>
        <taxon>Thalassobaculaceae</taxon>
        <taxon>Nisaea</taxon>
    </lineage>
</organism>
<protein>
    <submittedName>
        <fullName evidence="3">Endonuclease/exonuclease/phosphatase family protein</fullName>
    </submittedName>
</protein>
<keyword evidence="3" id="KW-0378">Hydrolase</keyword>
<keyword evidence="3" id="KW-0540">Nuclease</keyword>
<dbReference type="RefSeq" id="WP_257771933.1">
    <property type="nucleotide sequence ID" value="NZ_CP102480.1"/>
</dbReference>
<dbReference type="AlphaFoldDB" id="A0A9J7AXR7"/>
<dbReference type="InterPro" id="IPR005135">
    <property type="entry name" value="Endo/exonuclease/phosphatase"/>
</dbReference>
<dbReference type="Pfam" id="PF03372">
    <property type="entry name" value="Exo_endo_phos"/>
    <property type="match status" value="1"/>
</dbReference>
<dbReference type="KEGG" id="naci:NUH88_10335"/>
<evidence type="ECO:0000313" key="4">
    <source>
        <dbReference type="Proteomes" id="UP001060336"/>
    </source>
</evidence>
<evidence type="ECO:0000313" key="3">
    <source>
        <dbReference type="EMBL" id="UUX52080.1"/>
    </source>
</evidence>
<sequence length="307" mass="33351">MDSLRRYSIICSWAIAAALIAGLFGAFHPLADSFAHFRLHLLVLALPFLLLLLITRAWINALAIAAVVVVGAGSLGQLFGGGAFAANGSDDAQRLRIVSLNLHHFYTDPERVTAFMEEAAPGVVAFQEAGLEPPKITERLRAIYPHQLICRYRGDVGIAVLSRTPFKGTGCLDDHRLAWATVEQDGRPVTVASLHLRWPFPSPQAAQIGGLSTVWEQLDTPLVITGDFNAAPWSHAVQKVARDSGTRVVPGLRRSFTWGDNWLGDLMALPIDHALVSPTLKIAGAELGPHVSSDHLPLIVDVETRRF</sequence>
<feature type="transmembrane region" description="Helical" evidence="1">
    <location>
        <begin position="37"/>
        <end position="54"/>
    </location>
</feature>
<dbReference type="GO" id="GO:0004519">
    <property type="term" value="F:endonuclease activity"/>
    <property type="evidence" value="ECO:0007669"/>
    <property type="project" value="UniProtKB-KW"/>
</dbReference>
<accession>A0A9J7AXR7</accession>
<keyword evidence="4" id="KW-1185">Reference proteome</keyword>
<keyword evidence="1" id="KW-1133">Transmembrane helix</keyword>
<evidence type="ECO:0000259" key="2">
    <source>
        <dbReference type="Pfam" id="PF03372"/>
    </source>
</evidence>
<dbReference type="InterPro" id="IPR036691">
    <property type="entry name" value="Endo/exonu/phosph_ase_sf"/>
</dbReference>
<dbReference type="Proteomes" id="UP001060336">
    <property type="component" value="Chromosome"/>
</dbReference>
<feature type="domain" description="Endonuclease/exonuclease/phosphatase" evidence="2">
    <location>
        <begin position="99"/>
        <end position="295"/>
    </location>
</feature>
<gene>
    <name evidence="3" type="ORF">NUH88_10335</name>
</gene>
<dbReference type="EMBL" id="CP102480">
    <property type="protein sequence ID" value="UUX52080.1"/>
    <property type="molecule type" value="Genomic_DNA"/>
</dbReference>